<sequence length="731" mass="83345">MIIAPKKIEKIKVATGIYWVQVPEVRLYILCGCPADSVKHLKKRGLIAKVEKDDLEFETGPNAILLSDALLQNGGFSNLAEFPILQMLYSQGMHIPKHPNNTGLKPLMMGIDEQLVAQLAYIHRGNYGLITKDEIMATGMSDEMAEEIMRFKLKFAFGKITTPDQLVDQLSLNKGKVEIRNGVYVERKGFNKYEFSYQDNSVSVNLNLKPTEEYEAPYYLGYHNIKREYFAVLHTGEGNAWDVNRPCMASVVMFQGKIYLIDAGPDLMTSLNALGISINEIEGIFNTHAHDDHFAGLTAFLKSDHRIKYFASPLVRASVAKKLSALMSIPEESFNHYFDVQDLALDEWNNINGLEVKPMLSLHPIETNVFYFRTFWDNTYRTYAHLADISSLKKLDSMFDDRLSNDASYQLYQKIKDAYFARTNLKKVDIGGGHVHGEAHDFIDDMSDKIVLAHTDQPLTDTQKEVGSVAPFGSVDLLTPTNQNVLTKFAYDYLKFYFPNTPDYELAILVNCPFITINAGTTLFRKGKQPEYIYLLLTGFVELIFEMGIRNSLSAGSLIGYYIDDREIAAKATCITSCYVQTVQIPTTLYKDFVRRNNMVQKLDEVESLVHYLERTWLFGDNISLPVYIKTAQLMSKQSYKKGDQFDLRQNKALYIVKSGKAMVDSESKTYVCEDFFGAEAFFAPVDQDYKVYFPEDSDVYVLPLDHAIDIPIIYWKLTETFNKRQQDIDE</sequence>
<dbReference type="AlphaFoldDB" id="A1ZSW3"/>
<accession>A1ZSW3</accession>
<dbReference type="CDD" id="cd00038">
    <property type="entry name" value="CAP_ED"/>
    <property type="match status" value="1"/>
</dbReference>
<dbReference type="PROSITE" id="PS50042">
    <property type="entry name" value="CNMP_BINDING_3"/>
    <property type="match status" value="1"/>
</dbReference>
<dbReference type="Gene3D" id="3.60.15.10">
    <property type="entry name" value="Ribonuclease Z/Hydroxyacylglutathione hydrolase-like"/>
    <property type="match status" value="1"/>
</dbReference>
<dbReference type="InterPro" id="IPR014710">
    <property type="entry name" value="RmlC-like_jellyroll"/>
</dbReference>
<dbReference type="Gene3D" id="2.60.120.10">
    <property type="entry name" value="Jelly Rolls"/>
    <property type="match status" value="1"/>
</dbReference>
<feature type="domain" description="Cyclic nucleotide-binding" evidence="1">
    <location>
        <begin position="514"/>
        <end position="560"/>
    </location>
</feature>
<dbReference type="eggNOG" id="COG2905">
    <property type="taxonomic scope" value="Bacteria"/>
</dbReference>
<comment type="caution">
    <text evidence="2">The sequence shown here is derived from an EMBL/GenBank/DDBJ whole genome shotgun (WGS) entry which is preliminary data.</text>
</comment>
<dbReference type="eggNOG" id="COG1235">
    <property type="taxonomic scope" value="Bacteria"/>
</dbReference>
<protein>
    <submittedName>
        <fullName evidence="2">Cyclic nucleotide-binding domain protein</fullName>
    </submittedName>
</protein>
<dbReference type="OrthoDB" id="9800940at2"/>
<dbReference type="EMBL" id="AAWS01000033">
    <property type="protein sequence ID" value="EAY26527.1"/>
    <property type="molecule type" value="Genomic_DNA"/>
</dbReference>
<dbReference type="Pfam" id="PF23023">
    <property type="entry name" value="Anti-Pycsar_Apyc1"/>
    <property type="match status" value="1"/>
</dbReference>
<dbReference type="SUPFAM" id="SSF56281">
    <property type="entry name" value="Metallo-hydrolase/oxidoreductase"/>
    <property type="match status" value="1"/>
</dbReference>
<dbReference type="Proteomes" id="UP000004095">
    <property type="component" value="Unassembled WGS sequence"/>
</dbReference>
<keyword evidence="3" id="KW-1185">Reference proteome</keyword>
<evidence type="ECO:0000313" key="3">
    <source>
        <dbReference type="Proteomes" id="UP000004095"/>
    </source>
</evidence>
<evidence type="ECO:0000313" key="2">
    <source>
        <dbReference type="EMBL" id="EAY26527.1"/>
    </source>
</evidence>
<organism evidence="2 3">
    <name type="scientific">Microscilla marina ATCC 23134</name>
    <dbReference type="NCBI Taxonomy" id="313606"/>
    <lineage>
        <taxon>Bacteria</taxon>
        <taxon>Pseudomonadati</taxon>
        <taxon>Bacteroidota</taxon>
        <taxon>Cytophagia</taxon>
        <taxon>Cytophagales</taxon>
        <taxon>Microscillaceae</taxon>
        <taxon>Microscilla</taxon>
    </lineage>
</organism>
<gene>
    <name evidence="2" type="ORF">M23134_01697</name>
</gene>
<dbReference type="InterPro" id="IPR018490">
    <property type="entry name" value="cNMP-bd_dom_sf"/>
</dbReference>
<dbReference type="InterPro" id="IPR000595">
    <property type="entry name" value="cNMP-bd_dom"/>
</dbReference>
<dbReference type="InterPro" id="IPR036866">
    <property type="entry name" value="RibonucZ/Hydroxyglut_hydro"/>
</dbReference>
<dbReference type="RefSeq" id="WP_002700790.1">
    <property type="nucleotide sequence ID" value="NZ_AAWS01000033.1"/>
</dbReference>
<name>A1ZSW3_MICM2</name>
<dbReference type="SUPFAM" id="SSF51206">
    <property type="entry name" value="cAMP-binding domain-like"/>
    <property type="match status" value="2"/>
</dbReference>
<proteinExistence type="predicted"/>
<evidence type="ECO:0000259" key="1">
    <source>
        <dbReference type="PROSITE" id="PS50042"/>
    </source>
</evidence>
<reference evidence="2 3" key="1">
    <citation type="submission" date="2007-01" db="EMBL/GenBank/DDBJ databases">
        <authorList>
            <person name="Haygood M."/>
            <person name="Podell S."/>
            <person name="Anderson C."/>
            <person name="Hopkinson B."/>
            <person name="Roe K."/>
            <person name="Barbeau K."/>
            <person name="Gaasterland T."/>
            <person name="Ferriera S."/>
            <person name="Johnson J."/>
            <person name="Kravitz S."/>
            <person name="Beeson K."/>
            <person name="Sutton G."/>
            <person name="Rogers Y.-H."/>
            <person name="Friedman R."/>
            <person name="Frazier M."/>
            <person name="Venter J.C."/>
        </authorList>
    </citation>
    <scope>NUCLEOTIDE SEQUENCE [LARGE SCALE GENOMIC DNA]</scope>
    <source>
        <strain evidence="2 3">ATCC 23134</strain>
    </source>
</reference>